<comment type="caution">
    <text evidence="2">The sequence shown here is derived from an EMBL/GenBank/DDBJ whole genome shotgun (WGS) entry which is preliminary data.</text>
</comment>
<keyword evidence="3" id="KW-1185">Reference proteome</keyword>
<feature type="transmembrane region" description="Helical" evidence="1">
    <location>
        <begin position="41"/>
        <end position="58"/>
    </location>
</feature>
<evidence type="ECO:0000313" key="3">
    <source>
        <dbReference type="Proteomes" id="UP001589753"/>
    </source>
</evidence>
<evidence type="ECO:0000256" key="1">
    <source>
        <dbReference type="SAM" id="Phobius"/>
    </source>
</evidence>
<name>A0ABV5LG90_9ACTN</name>
<protein>
    <submittedName>
        <fullName evidence="2">Uncharacterized protein</fullName>
    </submittedName>
</protein>
<keyword evidence="1" id="KW-1133">Transmembrane helix</keyword>
<dbReference type="RefSeq" id="WP_158717648.1">
    <property type="nucleotide sequence ID" value="NZ_JBHMDI010000105.1"/>
</dbReference>
<dbReference type="Proteomes" id="UP001589753">
    <property type="component" value="Unassembled WGS sequence"/>
</dbReference>
<proteinExistence type="predicted"/>
<keyword evidence="1" id="KW-0812">Transmembrane</keyword>
<sequence>MKTLIRELPAIIGVSAAWGVIIFLGTLAFTDASVTQSASSGLGAAAMWLVIILCWRTIRTGVRARTPKAGMRESGDCNRQG</sequence>
<organism evidence="2 3">
    <name type="scientific">Streptomyces heliomycini</name>
    <dbReference type="NCBI Taxonomy" id="284032"/>
    <lineage>
        <taxon>Bacteria</taxon>
        <taxon>Bacillati</taxon>
        <taxon>Actinomycetota</taxon>
        <taxon>Actinomycetes</taxon>
        <taxon>Kitasatosporales</taxon>
        <taxon>Streptomycetaceae</taxon>
        <taxon>Streptomyces</taxon>
    </lineage>
</organism>
<reference evidence="2 3" key="1">
    <citation type="submission" date="2024-09" db="EMBL/GenBank/DDBJ databases">
        <authorList>
            <person name="Sun Q."/>
            <person name="Mori K."/>
        </authorList>
    </citation>
    <scope>NUCLEOTIDE SEQUENCE [LARGE SCALE GENOMIC DNA]</scope>
    <source>
        <strain evidence="2 3">JCM 9767</strain>
    </source>
</reference>
<keyword evidence="1" id="KW-0472">Membrane</keyword>
<gene>
    <name evidence="2" type="ORF">ACFFUA_27750</name>
</gene>
<accession>A0ABV5LG90</accession>
<dbReference type="EMBL" id="JBHMDI010000105">
    <property type="protein sequence ID" value="MFB9351186.1"/>
    <property type="molecule type" value="Genomic_DNA"/>
</dbReference>
<feature type="transmembrane region" description="Helical" evidence="1">
    <location>
        <begin position="7"/>
        <end position="29"/>
    </location>
</feature>
<evidence type="ECO:0000313" key="2">
    <source>
        <dbReference type="EMBL" id="MFB9351186.1"/>
    </source>
</evidence>